<dbReference type="Pfam" id="PF01148">
    <property type="entry name" value="CTP_transf_1"/>
    <property type="match status" value="1"/>
</dbReference>
<feature type="transmembrane region" description="Helical" evidence="19">
    <location>
        <begin position="43"/>
        <end position="64"/>
    </location>
</feature>
<dbReference type="RefSeq" id="XP_052905947.1">
    <property type="nucleotide sequence ID" value="XM_053048122.1"/>
</dbReference>
<evidence type="ECO:0000256" key="2">
    <source>
        <dbReference type="ARBA" id="ARBA00004141"/>
    </source>
</evidence>
<organism evidence="20 21">
    <name type="scientific">Nematocida ausubeli (strain ATCC PRA-371 / ERTm2)</name>
    <name type="common">Nematode killer fungus</name>
    <dbReference type="NCBI Taxonomy" id="1913371"/>
    <lineage>
        <taxon>Eukaryota</taxon>
        <taxon>Fungi</taxon>
        <taxon>Fungi incertae sedis</taxon>
        <taxon>Microsporidia</taxon>
        <taxon>Nematocida</taxon>
    </lineage>
</organism>
<evidence type="ECO:0000256" key="11">
    <source>
        <dbReference type="ARBA" id="ARBA00022989"/>
    </source>
</evidence>
<dbReference type="GeneID" id="77675443"/>
<keyword evidence="14" id="KW-0594">Phospholipid biosynthesis</keyword>
<evidence type="ECO:0000256" key="9">
    <source>
        <dbReference type="ARBA" id="ARBA00022692"/>
    </source>
</evidence>
<keyword evidence="13 19" id="KW-0472">Membrane</keyword>
<dbReference type="PANTHER" id="PTHR13773">
    <property type="entry name" value="PHOSPHATIDATE CYTIDYLYLTRANSFERASE"/>
    <property type="match status" value="1"/>
</dbReference>
<dbReference type="InterPro" id="IPR016720">
    <property type="entry name" value="PC_Trfase_euk"/>
</dbReference>
<comment type="pathway">
    <text evidence="3">Phospholipid metabolism; CDP-diacylglycerol biosynthesis; CDP-diacylglycerol from sn-glycerol 3-phosphate: step 3/3.</text>
</comment>
<comment type="caution">
    <text evidence="20">The sequence shown here is derived from an EMBL/GenBank/DDBJ whole genome shotgun (WGS) entry which is preliminary data.</text>
</comment>
<keyword evidence="15" id="KW-1208">Phospholipid metabolism</keyword>
<evidence type="ECO:0000256" key="17">
    <source>
        <dbReference type="ARBA" id="ARBA00032396"/>
    </source>
</evidence>
<evidence type="ECO:0000256" key="4">
    <source>
        <dbReference type="ARBA" id="ARBA00005189"/>
    </source>
</evidence>
<keyword evidence="7" id="KW-0444">Lipid biosynthesis</keyword>
<keyword evidence="11 19" id="KW-1133">Transmembrane helix</keyword>
<dbReference type="EMBL" id="AKIJ01000001">
    <property type="protein sequence ID" value="KFG27392.1"/>
    <property type="molecule type" value="Genomic_DNA"/>
</dbReference>
<evidence type="ECO:0000256" key="7">
    <source>
        <dbReference type="ARBA" id="ARBA00022516"/>
    </source>
</evidence>
<dbReference type="GO" id="GO:0016024">
    <property type="term" value="P:CDP-diacylglycerol biosynthetic process"/>
    <property type="evidence" value="ECO:0007669"/>
    <property type="project" value="UniProtKB-UniPathway"/>
</dbReference>
<comment type="catalytic activity">
    <reaction evidence="1">
        <text>a 1,2-diacyl-sn-glycero-3-phosphate + CTP + H(+) = a CDP-1,2-diacyl-sn-glycerol + diphosphate</text>
        <dbReference type="Rhea" id="RHEA:16229"/>
        <dbReference type="ChEBI" id="CHEBI:15378"/>
        <dbReference type="ChEBI" id="CHEBI:33019"/>
        <dbReference type="ChEBI" id="CHEBI:37563"/>
        <dbReference type="ChEBI" id="CHEBI:58332"/>
        <dbReference type="ChEBI" id="CHEBI:58608"/>
        <dbReference type="EC" id="2.7.7.41"/>
    </reaction>
</comment>
<keyword evidence="12" id="KW-0443">Lipid metabolism</keyword>
<comment type="similarity">
    <text evidence="5">Belongs to the CDS family.</text>
</comment>
<keyword evidence="21" id="KW-1185">Reference proteome</keyword>
<feature type="transmembrane region" description="Helical" evidence="19">
    <location>
        <begin position="146"/>
        <end position="167"/>
    </location>
</feature>
<dbReference type="AlphaFoldDB" id="A0A086J5H4"/>
<keyword evidence="10 20" id="KW-0548">Nucleotidyltransferase</keyword>
<sequence>MKEEDREKTRNHKEKWNNLGLRTGLSVILIGGFAVLVKMGRSFLIGFIILLSGIVFYEVLRVFMQIRSIWSIKRIFSTGSEETKKGGNLPIGFFWGCFFLISLMNYSKVLFPGRYRVVYHVMMWLQFAWILWFVHLLRGGSYRMKIFHLSMVLMTILGLMKCTEAAINNVNRGIRWFVYPCLLVAINDTFAYLVGKHLGQTPLTKLSPKKTVEGFLGGGIATVLLAIPTARMVQLGMCYKRRMEPFDALSLAVLASVIAPIGGILASGYKRAFNAKHFSRILPGHGGISDRIDCQLIMQLVSNMYLAGISRKQTLKGFVQEININLSQSEKLELVKLLVISYSKE</sequence>
<feature type="transmembrane region" description="Helical" evidence="19">
    <location>
        <begin position="248"/>
        <end position="269"/>
    </location>
</feature>
<feature type="transmembrane region" description="Helical" evidence="19">
    <location>
        <begin position="85"/>
        <end position="105"/>
    </location>
</feature>
<dbReference type="Proteomes" id="UP000054524">
    <property type="component" value="Unassembled WGS sequence"/>
</dbReference>
<evidence type="ECO:0000256" key="18">
    <source>
        <dbReference type="ARBA" id="ARBA00033406"/>
    </source>
</evidence>
<gene>
    <name evidence="20" type="ORF">NESG_00470</name>
</gene>
<evidence type="ECO:0000256" key="14">
    <source>
        <dbReference type="ARBA" id="ARBA00023209"/>
    </source>
</evidence>
<dbReference type="EC" id="2.7.7.41" evidence="6"/>
<dbReference type="PANTHER" id="PTHR13773:SF8">
    <property type="entry name" value="PHOSPHATIDATE CYTIDYLYLTRANSFERASE, PHOTORECEPTOR-SPECIFIC"/>
    <property type="match status" value="1"/>
</dbReference>
<feature type="transmembrane region" description="Helical" evidence="19">
    <location>
        <begin position="117"/>
        <end position="134"/>
    </location>
</feature>
<evidence type="ECO:0000256" key="10">
    <source>
        <dbReference type="ARBA" id="ARBA00022695"/>
    </source>
</evidence>
<reference evidence="20 21" key="1">
    <citation type="journal article" date="2014" name="Genome Announc.">
        <title>Genome Sequence of the Microsporidian Species Nematocida sp1 Strain ERTm6 (ATCC PRA-372).</title>
        <authorList>
            <person name="Bakowski M.A."/>
            <person name="Priest M."/>
            <person name="Young S."/>
            <person name="Cuomo C.A."/>
            <person name="Troemel E.R."/>
        </authorList>
    </citation>
    <scope>NUCLEOTIDE SEQUENCE [LARGE SCALE GENOMIC DNA]</scope>
    <source>
        <strain evidence="20 21">ERTm6</strain>
    </source>
</reference>
<comment type="pathway">
    <text evidence="4">Lipid metabolism.</text>
</comment>
<dbReference type="GO" id="GO:0005789">
    <property type="term" value="C:endoplasmic reticulum membrane"/>
    <property type="evidence" value="ECO:0007669"/>
    <property type="project" value="TreeGrafter"/>
</dbReference>
<evidence type="ECO:0000256" key="12">
    <source>
        <dbReference type="ARBA" id="ARBA00023098"/>
    </source>
</evidence>
<evidence type="ECO:0000256" key="15">
    <source>
        <dbReference type="ARBA" id="ARBA00023264"/>
    </source>
</evidence>
<evidence type="ECO:0000256" key="1">
    <source>
        <dbReference type="ARBA" id="ARBA00001698"/>
    </source>
</evidence>
<evidence type="ECO:0000256" key="3">
    <source>
        <dbReference type="ARBA" id="ARBA00005119"/>
    </source>
</evidence>
<evidence type="ECO:0000256" key="16">
    <source>
        <dbReference type="ARBA" id="ARBA00029893"/>
    </source>
</evidence>
<protein>
    <recommendedName>
        <fullName evidence="6">phosphatidate cytidylyltransferase</fullName>
        <ecNumber evidence="6">2.7.7.41</ecNumber>
    </recommendedName>
    <alternativeName>
        <fullName evidence="16">CDP-diacylglycerol synthase</fullName>
    </alternativeName>
    <alternativeName>
        <fullName evidence="17">CDP-diglyceride pyrophosphorylase</fullName>
    </alternativeName>
    <alternativeName>
        <fullName evidence="18">CDP-diglyceride synthase</fullName>
    </alternativeName>
</protein>
<feature type="transmembrane region" description="Helical" evidence="19">
    <location>
        <begin position="173"/>
        <end position="194"/>
    </location>
</feature>
<keyword evidence="8 20" id="KW-0808">Transferase</keyword>
<evidence type="ECO:0000256" key="5">
    <source>
        <dbReference type="ARBA" id="ARBA00010185"/>
    </source>
</evidence>
<dbReference type="HOGENOM" id="CLU_023471_1_2_1"/>
<feature type="transmembrane region" description="Helical" evidence="19">
    <location>
        <begin position="20"/>
        <end position="37"/>
    </location>
</feature>
<evidence type="ECO:0000256" key="19">
    <source>
        <dbReference type="SAM" id="Phobius"/>
    </source>
</evidence>
<keyword evidence="9 19" id="KW-0812">Transmembrane</keyword>
<dbReference type="UniPathway" id="UPA00557">
    <property type="reaction ID" value="UER00614"/>
</dbReference>
<accession>A0A086J5H4</accession>
<evidence type="ECO:0000313" key="20">
    <source>
        <dbReference type="EMBL" id="KFG27392.1"/>
    </source>
</evidence>
<evidence type="ECO:0000256" key="13">
    <source>
        <dbReference type="ARBA" id="ARBA00023136"/>
    </source>
</evidence>
<name>A0A086J5H4_NEMA1</name>
<evidence type="ECO:0000256" key="8">
    <source>
        <dbReference type="ARBA" id="ARBA00022679"/>
    </source>
</evidence>
<evidence type="ECO:0000313" key="21">
    <source>
        <dbReference type="Proteomes" id="UP000054524"/>
    </source>
</evidence>
<evidence type="ECO:0000256" key="6">
    <source>
        <dbReference type="ARBA" id="ARBA00012487"/>
    </source>
</evidence>
<dbReference type="GO" id="GO:0004605">
    <property type="term" value="F:phosphatidate cytidylyltransferase activity"/>
    <property type="evidence" value="ECO:0007669"/>
    <property type="project" value="UniProtKB-EC"/>
</dbReference>
<feature type="transmembrane region" description="Helical" evidence="19">
    <location>
        <begin position="215"/>
        <end position="236"/>
    </location>
</feature>
<proteinExistence type="inferred from homology"/>
<comment type="subcellular location">
    <subcellularLocation>
        <location evidence="2">Membrane</location>
        <topology evidence="2">Multi-pass membrane protein</topology>
    </subcellularLocation>
</comment>